<accession>A0A947DJ00</accession>
<protein>
    <submittedName>
        <fullName evidence="2">CHAT domain-containing protein</fullName>
    </submittedName>
</protein>
<dbReference type="RefSeq" id="WP_215611018.1">
    <property type="nucleotide sequence ID" value="NZ_JADOES010000068.1"/>
</dbReference>
<feature type="domain" description="CHAT" evidence="1">
    <location>
        <begin position="146"/>
        <end position="442"/>
    </location>
</feature>
<dbReference type="AlphaFoldDB" id="A0A947DJ00"/>
<reference evidence="2" key="1">
    <citation type="submission" date="2020-11" db="EMBL/GenBank/DDBJ databases">
        <authorList>
            <person name="Konstantinou D."/>
            <person name="Gkelis S."/>
            <person name="Popin R."/>
            <person name="Fewer D."/>
            <person name="Sivonen K."/>
        </authorList>
    </citation>
    <scope>NUCLEOTIDE SEQUENCE</scope>
    <source>
        <strain evidence="2">TAU-MAC 1115</strain>
    </source>
</reference>
<dbReference type="EMBL" id="JADOES010000068">
    <property type="protein sequence ID" value="MBT9317956.1"/>
    <property type="molecule type" value="Genomic_DNA"/>
</dbReference>
<evidence type="ECO:0000313" key="3">
    <source>
        <dbReference type="Proteomes" id="UP000717364"/>
    </source>
</evidence>
<proteinExistence type="predicted"/>
<evidence type="ECO:0000313" key="2">
    <source>
        <dbReference type="EMBL" id="MBT9317956.1"/>
    </source>
</evidence>
<dbReference type="Proteomes" id="UP000717364">
    <property type="component" value="Unassembled WGS sequence"/>
</dbReference>
<name>A0A947DJ00_9CYAN</name>
<gene>
    <name evidence="2" type="ORF">IXB50_21295</name>
</gene>
<dbReference type="Pfam" id="PF12770">
    <property type="entry name" value="CHAT"/>
    <property type="match status" value="1"/>
</dbReference>
<organism evidence="2 3">
    <name type="scientific">Leptothoe spongobia TAU-MAC 1115</name>
    <dbReference type="NCBI Taxonomy" id="1967444"/>
    <lineage>
        <taxon>Bacteria</taxon>
        <taxon>Bacillati</taxon>
        <taxon>Cyanobacteriota</taxon>
        <taxon>Cyanophyceae</taxon>
        <taxon>Nodosilineales</taxon>
        <taxon>Cymatolegaceae</taxon>
        <taxon>Leptothoe</taxon>
        <taxon>Leptothoe spongobia</taxon>
    </lineage>
</organism>
<sequence length="446" mass="49617">MIFLPRPLTIPRRSLRWLLAPLACLLVVAPTYAMPQELTLSQKVVNMELRLESEYETYFGEDLAEVTQPPEEIATTLARIADETGTSPAVLWAIPRTDHLHLVLITPNGEPIVRDLYDVPRDLLDKTTEQFHRHISRPTGRAYMPAARKLHDWLIGTYEEEFLAPAGIDTLLVCSGDGLRGLALSALHDGQQFLVEKYSLTSIPAFNLIDTSYDPIEPGNLLAMGASEFTDLAPLPAVPVELSNIAWQLRTAEGRDRIWQGRSLLNQSFTLDNFNTLLGRQSYDIVHLATHAEFKPGRPDNSYIQLWDQRLTLEEMSNLNWQLPNLELLVLSACETAVGDSNAELGFAGLALRAGVKSAVASLWDVSDAGTLALMSEFYHQIPNSVTKAEALRQAQLNLLRDNTQAVDLSRLQKSDGAINNTDVLSTDSLSHPFYWAGFSMISSPW</sequence>
<comment type="caution">
    <text evidence="2">The sequence shown here is derived from an EMBL/GenBank/DDBJ whole genome shotgun (WGS) entry which is preliminary data.</text>
</comment>
<evidence type="ECO:0000259" key="1">
    <source>
        <dbReference type="Pfam" id="PF12770"/>
    </source>
</evidence>
<keyword evidence="3" id="KW-1185">Reference proteome</keyword>
<reference evidence="2" key="2">
    <citation type="journal article" date="2021" name="Mar. Drugs">
        <title>Genome Reduction and Secondary Metabolism of the Marine Sponge-Associated Cyanobacterium Leptothoe.</title>
        <authorList>
            <person name="Konstantinou D."/>
            <person name="Popin R.V."/>
            <person name="Fewer D.P."/>
            <person name="Sivonen K."/>
            <person name="Gkelis S."/>
        </authorList>
    </citation>
    <scope>NUCLEOTIDE SEQUENCE</scope>
    <source>
        <strain evidence="2">TAU-MAC 1115</strain>
    </source>
</reference>
<dbReference type="InterPro" id="IPR024983">
    <property type="entry name" value="CHAT_dom"/>
</dbReference>